<dbReference type="EMBL" id="LUCQ01000061">
    <property type="protein sequence ID" value="OAO80934.1"/>
    <property type="molecule type" value="Genomic_DNA"/>
</dbReference>
<reference evidence="1 2" key="1">
    <citation type="submission" date="2016-03" db="EMBL/GenBank/DDBJ databases">
        <title>Spore heat resistance.</title>
        <authorList>
            <person name="Boekhorst J."/>
            <person name="Berendsen E.M."/>
            <person name="Wells-Bennik M.H."/>
            <person name="Kuipers O.P."/>
        </authorList>
    </citation>
    <scope>NUCLEOTIDE SEQUENCE [LARGE SCALE GENOMIC DNA]</scope>
    <source>
        <strain evidence="1 2">AF16</strain>
    </source>
</reference>
<proteinExistence type="predicted"/>
<gene>
    <name evidence="1" type="ORF">TAF16_0873</name>
</gene>
<organism evidence="1 2">
    <name type="scientific">Anoxybacillus flavithermus</name>
    <dbReference type="NCBI Taxonomy" id="33934"/>
    <lineage>
        <taxon>Bacteria</taxon>
        <taxon>Bacillati</taxon>
        <taxon>Bacillota</taxon>
        <taxon>Bacilli</taxon>
        <taxon>Bacillales</taxon>
        <taxon>Anoxybacillaceae</taxon>
        <taxon>Anoxybacillus</taxon>
    </lineage>
</organism>
<keyword evidence="2" id="KW-1185">Reference proteome</keyword>
<dbReference type="Proteomes" id="UP000078336">
    <property type="component" value="Unassembled WGS sequence"/>
</dbReference>
<accession>A0A178TIP6</accession>
<evidence type="ECO:0000313" key="2">
    <source>
        <dbReference type="Proteomes" id="UP000078336"/>
    </source>
</evidence>
<dbReference type="RefSeq" id="WP_064214064.1">
    <property type="nucleotide sequence ID" value="NZ_LUCQ01000061.1"/>
</dbReference>
<comment type="caution">
    <text evidence="1">The sequence shown here is derived from an EMBL/GenBank/DDBJ whole genome shotgun (WGS) entry which is preliminary data.</text>
</comment>
<dbReference type="OrthoDB" id="2697418at2"/>
<name>A0A178TIP6_9BACL</name>
<evidence type="ECO:0000313" key="1">
    <source>
        <dbReference type="EMBL" id="OAO80934.1"/>
    </source>
</evidence>
<protein>
    <submittedName>
        <fullName evidence="1">Uncharacterized protein</fullName>
    </submittedName>
</protein>
<dbReference type="AlphaFoldDB" id="A0A178TIP6"/>
<dbReference type="PATRIC" id="fig|33934.7.peg.2006"/>
<sequence length="274" mass="32298">MRSGNIEQFKHLSQFRDIRDFNNNIEAFLAEHKKDFTKSELICFKALLRYCAKIAGVSNVSINKLLQSISERFGEVSESTFHRMKRKAIKLGILTVYTTHRKNGSQSSNVWVFNRFLNSQTIDTPISDVKQEKVAKNQENIVEQLTPHKTNNLLETNNHINKRNENVQKENLDGSYTSKRVPAEFRDFVKYFFNDAKTIEEFWKVIQIQTYYYTYMSVDDKVSLAIDAMKQLIRNVKFGRKVRNVFGYYYAIVEAILDREYENTLHEMYEEYAS</sequence>